<dbReference type="HAMAP" id="MF_01622">
    <property type="entry name" value="tRNA_sel_U_synth"/>
    <property type="match status" value="1"/>
</dbReference>
<name>A0A3A6UM85_9GAMM</name>
<dbReference type="InterPro" id="IPR058840">
    <property type="entry name" value="AAA_SelU"/>
</dbReference>
<evidence type="ECO:0000313" key="4">
    <source>
        <dbReference type="EMBL" id="RJY18814.1"/>
    </source>
</evidence>
<sequence length="347" mass="39569">MAFNTVTSSAYRDIFINDHPIMDVRAPIEFNKGAFANAINVPLMTDAERQQVGSCYKQQGQQAAISLGHELVSGEIKQQRLSAWQQFNQRHPQGYLYCFRGGLRSQVTQTWLQEVDVDIPFIEGGYKSMRQFLISTIEQASTFPMKIIAGSTGCGKTEYIKSQHNAIDLEGIANHRGSSFGNNITPQPTQINFENQLAIALLKHQAAGHKTLVLEDESFMIGRNAIPKCFYNAMKQAPIHVLTCSFDDRLQRILNDYVVDMLSQFIEKYGQEDGFAAFSQYLISSIDKIKKRLGGKQHQQIQTIMTQALKEQQNRNSVALHLEWIQLLLELYYDPMYKYQLKKRSLE</sequence>
<reference evidence="4 5" key="1">
    <citation type="submission" date="2018-09" db="EMBL/GenBank/DDBJ databases">
        <title>Phylogeny of the Shewanellaceae, and recommendation for two new genera, Pseudoshewanella and Parashewanella.</title>
        <authorList>
            <person name="Wang G."/>
        </authorList>
    </citation>
    <scope>NUCLEOTIDE SEQUENCE [LARGE SCALE GENOMIC DNA]</scope>
    <source>
        <strain evidence="4 5">KCTC 22492</strain>
    </source>
</reference>
<dbReference type="GO" id="GO:0002098">
    <property type="term" value="P:tRNA wobble uridine modification"/>
    <property type="evidence" value="ECO:0007669"/>
    <property type="project" value="UniProtKB-UniRule"/>
</dbReference>
<dbReference type="PROSITE" id="PS50206">
    <property type="entry name" value="RHODANESE_3"/>
    <property type="match status" value="1"/>
</dbReference>
<dbReference type="Pfam" id="PF26341">
    <property type="entry name" value="AAA_SelU"/>
    <property type="match status" value="1"/>
</dbReference>
<comment type="catalytic activity">
    <reaction evidence="2">
        <text>5-methylaminomethyl-2-thiouridine(34) in tRNA + selenophosphate + (2E)-geranyl diphosphate + H2O + H(+) = 5-methylaminomethyl-2-selenouridine(34) in tRNA + (2E)-thiogeraniol + phosphate + diphosphate</text>
        <dbReference type="Rhea" id="RHEA:42716"/>
        <dbReference type="Rhea" id="RHEA-COMP:10195"/>
        <dbReference type="Rhea" id="RHEA-COMP:10196"/>
        <dbReference type="ChEBI" id="CHEBI:15377"/>
        <dbReference type="ChEBI" id="CHEBI:15378"/>
        <dbReference type="ChEBI" id="CHEBI:16144"/>
        <dbReference type="ChEBI" id="CHEBI:33019"/>
        <dbReference type="ChEBI" id="CHEBI:43474"/>
        <dbReference type="ChEBI" id="CHEBI:58057"/>
        <dbReference type="ChEBI" id="CHEBI:74455"/>
        <dbReference type="ChEBI" id="CHEBI:82743"/>
        <dbReference type="ChEBI" id="CHEBI:143703"/>
        <dbReference type="EC" id="2.9.1.3"/>
    </reaction>
</comment>
<dbReference type="EC" id="2.9.1.3" evidence="2"/>
<dbReference type="PANTHER" id="PTHR30401">
    <property type="entry name" value="TRNA 2-SELENOURIDINE SYNTHASE"/>
    <property type="match status" value="1"/>
</dbReference>
<dbReference type="AlphaFoldDB" id="A0A3A6UM85"/>
<dbReference type="NCBIfam" id="NF008751">
    <property type="entry name" value="PRK11784.1-3"/>
    <property type="match status" value="1"/>
</dbReference>
<protein>
    <recommendedName>
        <fullName evidence="2">tRNA 2-selenouridine synthase</fullName>
        <ecNumber evidence="2">2.9.1.3</ecNumber>
    </recommendedName>
</protein>
<dbReference type="InterPro" id="IPR036873">
    <property type="entry name" value="Rhodanese-like_dom_sf"/>
</dbReference>
<gene>
    <name evidence="4" type="primary">mnmH</name>
    <name evidence="2" type="synonym">selU</name>
    <name evidence="4" type="ORF">D5R81_03420</name>
</gene>
<dbReference type="OrthoDB" id="9808735at2"/>
<dbReference type="NCBIfam" id="TIGR03167">
    <property type="entry name" value="tRNA_sel_U_synt"/>
    <property type="match status" value="1"/>
</dbReference>
<dbReference type="NCBIfam" id="NF008750">
    <property type="entry name" value="PRK11784.1-2"/>
    <property type="match status" value="1"/>
</dbReference>
<keyword evidence="5" id="KW-1185">Reference proteome</keyword>
<keyword evidence="2" id="KW-0808">Transferase</keyword>
<comment type="catalytic activity">
    <reaction evidence="2">
        <text>5-methylaminomethyl-2-(Se-phospho)selenouridine(34) in tRNA + H2O = 5-methylaminomethyl-2-selenouridine(34) in tRNA + phosphate</text>
        <dbReference type="Rhea" id="RHEA:60176"/>
        <dbReference type="Rhea" id="RHEA-COMP:10196"/>
        <dbReference type="Rhea" id="RHEA-COMP:15523"/>
        <dbReference type="ChEBI" id="CHEBI:15377"/>
        <dbReference type="ChEBI" id="CHEBI:43474"/>
        <dbReference type="ChEBI" id="CHEBI:82743"/>
        <dbReference type="ChEBI" id="CHEBI:143702"/>
    </reaction>
</comment>
<dbReference type="Proteomes" id="UP000273022">
    <property type="component" value="Unassembled WGS sequence"/>
</dbReference>
<comment type="similarity">
    <text evidence="2">Belongs to the SelU family.</text>
</comment>
<dbReference type="EMBL" id="QYYH01000014">
    <property type="protein sequence ID" value="RJY18814.1"/>
    <property type="molecule type" value="Genomic_DNA"/>
</dbReference>
<comment type="catalytic activity">
    <reaction evidence="2">
        <text>5-methylaminomethyl-2-thiouridine(34) in tRNA + (2E)-geranyl diphosphate = 5-methylaminomethyl-S-(2E)-geranyl-thiouridine(34) in tRNA + diphosphate</text>
        <dbReference type="Rhea" id="RHEA:14085"/>
        <dbReference type="Rhea" id="RHEA-COMP:10195"/>
        <dbReference type="Rhea" id="RHEA-COMP:14654"/>
        <dbReference type="ChEBI" id="CHEBI:33019"/>
        <dbReference type="ChEBI" id="CHEBI:58057"/>
        <dbReference type="ChEBI" id="CHEBI:74455"/>
        <dbReference type="ChEBI" id="CHEBI:140632"/>
    </reaction>
</comment>
<comment type="caution">
    <text evidence="4">The sequence shown here is derived from an EMBL/GenBank/DDBJ whole genome shotgun (WGS) entry which is preliminary data.</text>
</comment>
<dbReference type="RefSeq" id="WP_121852254.1">
    <property type="nucleotide sequence ID" value="NZ_CP037952.1"/>
</dbReference>
<dbReference type="PANTHER" id="PTHR30401:SF0">
    <property type="entry name" value="TRNA 2-SELENOURIDINE SYNTHASE"/>
    <property type="match status" value="1"/>
</dbReference>
<dbReference type="InterPro" id="IPR027417">
    <property type="entry name" value="P-loop_NTPase"/>
</dbReference>
<proteinExistence type="inferred from homology"/>
<dbReference type="InterPro" id="IPR001763">
    <property type="entry name" value="Rhodanese-like_dom"/>
</dbReference>
<dbReference type="SUPFAM" id="SSF52821">
    <property type="entry name" value="Rhodanese/Cell cycle control phosphatase"/>
    <property type="match status" value="1"/>
</dbReference>
<evidence type="ECO:0000259" key="3">
    <source>
        <dbReference type="PROSITE" id="PS50206"/>
    </source>
</evidence>
<dbReference type="SUPFAM" id="SSF52540">
    <property type="entry name" value="P-loop containing nucleoside triphosphate hydrolases"/>
    <property type="match status" value="1"/>
</dbReference>
<dbReference type="InterPro" id="IPR017582">
    <property type="entry name" value="SelU"/>
</dbReference>
<organism evidence="4 5">
    <name type="scientific">Parashewanella spongiae</name>
    <dbReference type="NCBI Taxonomy" id="342950"/>
    <lineage>
        <taxon>Bacteria</taxon>
        <taxon>Pseudomonadati</taxon>
        <taxon>Pseudomonadota</taxon>
        <taxon>Gammaproteobacteria</taxon>
        <taxon>Alteromonadales</taxon>
        <taxon>Shewanellaceae</taxon>
        <taxon>Parashewanella</taxon>
    </lineage>
</organism>
<dbReference type="GO" id="GO:0043828">
    <property type="term" value="F:tRNA 2-selenouridine synthase activity"/>
    <property type="evidence" value="ECO:0007669"/>
    <property type="project" value="UniProtKB-EC"/>
</dbReference>
<comment type="function">
    <text evidence="2">Involved in the post-transcriptional modification of the uridine at the wobble position (U34) of tRNA(Lys), tRNA(Glu) and tRNA(Gln). Catalyzes the conversion of 2-thiouridine (S2U-RNA) to 2-selenouridine (Se2U-RNA). Acts in a two-step process involving geranylation of 2-thiouridine (S2U) to S-geranyl-2-thiouridine (geS2U) and subsequent selenation of the latter derivative to 2-selenouridine (Se2U) in the tRNA chain.</text>
</comment>
<evidence type="ECO:0000256" key="1">
    <source>
        <dbReference type="ARBA" id="ARBA00023266"/>
    </source>
</evidence>
<evidence type="ECO:0000256" key="2">
    <source>
        <dbReference type="HAMAP-Rule" id="MF_01622"/>
    </source>
</evidence>
<feature type="active site" description="S-selanylcysteine intermediate" evidence="2">
    <location>
        <position position="98"/>
    </location>
</feature>
<comment type="catalytic activity">
    <reaction evidence="2">
        <text>5-methylaminomethyl-S-(2E)-geranyl-thiouridine(34) in tRNA + selenophosphate + H(+) = 5-methylaminomethyl-2-(Se-phospho)selenouridine(34) in tRNA + (2E)-thiogeraniol</text>
        <dbReference type="Rhea" id="RHEA:60172"/>
        <dbReference type="Rhea" id="RHEA-COMP:14654"/>
        <dbReference type="Rhea" id="RHEA-COMP:15523"/>
        <dbReference type="ChEBI" id="CHEBI:15378"/>
        <dbReference type="ChEBI" id="CHEBI:16144"/>
        <dbReference type="ChEBI" id="CHEBI:140632"/>
        <dbReference type="ChEBI" id="CHEBI:143702"/>
        <dbReference type="ChEBI" id="CHEBI:143703"/>
    </reaction>
</comment>
<evidence type="ECO:0000313" key="5">
    <source>
        <dbReference type="Proteomes" id="UP000273022"/>
    </source>
</evidence>
<comment type="subunit">
    <text evidence="2">Monomer.</text>
</comment>
<keyword evidence="1 2" id="KW-0711">Selenium</keyword>
<dbReference type="Gene3D" id="3.40.250.10">
    <property type="entry name" value="Rhodanese-like domain"/>
    <property type="match status" value="1"/>
</dbReference>
<dbReference type="SMART" id="SM00450">
    <property type="entry name" value="RHOD"/>
    <property type="match status" value="1"/>
</dbReference>
<dbReference type="CDD" id="cd01520">
    <property type="entry name" value="RHOD_YbbB"/>
    <property type="match status" value="1"/>
</dbReference>
<dbReference type="GO" id="GO:0016765">
    <property type="term" value="F:transferase activity, transferring alkyl or aryl (other than methyl) groups"/>
    <property type="evidence" value="ECO:0007669"/>
    <property type="project" value="UniProtKB-UniRule"/>
</dbReference>
<feature type="domain" description="Rhodanese" evidence="3">
    <location>
        <begin position="15"/>
        <end position="138"/>
    </location>
</feature>
<accession>A0A3A6UM85</accession>